<evidence type="ECO:0000313" key="1">
    <source>
        <dbReference type="EMBL" id="AJE48471.1"/>
    </source>
</evidence>
<protein>
    <submittedName>
        <fullName evidence="1">Uncharacterized protein</fullName>
    </submittedName>
</protein>
<evidence type="ECO:0000313" key="2">
    <source>
        <dbReference type="Proteomes" id="UP000031521"/>
    </source>
</evidence>
<dbReference type="HOGENOM" id="CLU_2506666_0_0_5"/>
<accession>A0A0B5E610</accession>
<dbReference type="AlphaFoldDB" id="A0A0B5E610"/>
<dbReference type="EMBL" id="CP004393">
    <property type="protein sequence ID" value="AJE48471.1"/>
    <property type="molecule type" value="Genomic_DNA"/>
</dbReference>
<name>A0A0B5E610_9RHOB</name>
<dbReference type="RefSeq" id="WP_043870791.1">
    <property type="nucleotide sequence ID" value="NZ_CP004393.1"/>
</dbReference>
<sequence length="85" mass="9555">MPDYIIAAVVNVEGGLSFGYMTHESSSSWFLASLQEQMPHVKYTDETSVLNRMQRIFSLNEQAQVRTAALADIGYQRPATSRDRA</sequence>
<dbReference type="KEGG" id="cid:P73_3756"/>
<gene>
    <name evidence="1" type="ORF">P73_3756</name>
</gene>
<proteinExistence type="predicted"/>
<keyword evidence="2" id="KW-1185">Reference proteome</keyword>
<organism evidence="1 2">
    <name type="scientific">Celeribacter indicus</name>
    <dbReference type="NCBI Taxonomy" id="1208324"/>
    <lineage>
        <taxon>Bacteria</taxon>
        <taxon>Pseudomonadati</taxon>
        <taxon>Pseudomonadota</taxon>
        <taxon>Alphaproteobacteria</taxon>
        <taxon>Rhodobacterales</taxon>
        <taxon>Roseobacteraceae</taxon>
        <taxon>Celeribacter</taxon>
    </lineage>
</organism>
<dbReference type="Proteomes" id="UP000031521">
    <property type="component" value="Chromosome"/>
</dbReference>
<reference evidence="1 2" key="1">
    <citation type="journal article" date="2014" name="Int. J. Syst. Evol. Microbiol.">
        <title>Celeribacter indicus sp. nov., a polycyclic aromatic hydrocarbon-degrading bacterium from deep-sea sediment and reclassification of Huaishuia halophila as Celeribacter halophilus comb. nov.</title>
        <authorList>
            <person name="Lai Q."/>
            <person name="Cao J."/>
            <person name="Yuan J."/>
            <person name="Li F."/>
            <person name="Shao Z."/>
        </authorList>
    </citation>
    <scope>NUCLEOTIDE SEQUENCE [LARGE SCALE GENOMIC DNA]</scope>
    <source>
        <strain evidence="1">P73</strain>
    </source>
</reference>